<evidence type="ECO:0000256" key="4">
    <source>
        <dbReference type="ARBA" id="ARBA00023139"/>
    </source>
</evidence>
<evidence type="ECO:0000256" key="3">
    <source>
        <dbReference type="ARBA" id="ARBA00023136"/>
    </source>
</evidence>
<dbReference type="PROSITE" id="PS51257">
    <property type="entry name" value="PROKAR_LIPOPROTEIN"/>
    <property type="match status" value="1"/>
</dbReference>
<reference evidence="10 11" key="1">
    <citation type="submission" date="2019-03" db="EMBL/GenBank/DDBJ databases">
        <title>Genomic Encyclopedia of Type Strains, Phase IV (KMG-IV): sequencing the most valuable type-strain genomes for metagenomic binning, comparative biology and taxonomic classification.</title>
        <authorList>
            <person name="Goeker M."/>
        </authorList>
    </citation>
    <scope>NUCLEOTIDE SEQUENCE [LARGE SCALE GENOMIC DNA]</scope>
    <source>
        <strain evidence="10 11">DSM 19580</strain>
    </source>
</reference>
<evidence type="ECO:0000313" key="10">
    <source>
        <dbReference type="EMBL" id="TCV93710.1"/>
    </source>
</evidence>
<evidence type="ECO:0000256" key="1">
    <source>
        <dbReference type="ARBA" id="ARBA00004459"/>
    </source>
</evidence>
<gene>
    <name evidence="10" type="ORF">EDC52_10893</name>
</gene>
<protein>
    <recommendedName>
        <fullName evidence="8">LPS-assembly lipoprotein LptM</fullName>
    </recommendedName>
</protein>
<dbReference type="Proteomes" id="UP000295719">
    <property type="component" value="Unassembled WGS sequence"/>
</dbReference>
<comment type="subcellular location">
    <subcellularLocation>
        <location evidence="1">Cell outer membrane</location>
        <topology evidence="1">Lipid-anchor</topology>
    </subcellularLocation>
</comment>
<dbReference type="GO" id="GO:0009279">
    <property type="term" value="C:cell outer membrane"/>
    <property type="evidence" value="ECO:0007669"/>
    <property type="project" value="UniProtKB-SubCell"/>
</dbReference>
<comment type="similarity">
    <text evidence="7">Belongs to the LptM family.</text>
</comment>
<sequence>MKIPLRRITLAMLLLGLYGCGLKGPLYFPPEEKAADKPQLTTSETATQTPVQSAEPGSGNRRTTGTVQP</sequence>
<evidence type="ECO:0000256" key="5">
    <source>
        <dbReference type="ARBA" id="ARBA00023237"/>
    </source>
</evidence>
<name>A0A4R3YN03_9GAMM</name>
<feature type="compositionally biased region" description="Polar residues" evidence="9">
    <location>
        <begin position="39"/>
        <end position="52"/>
    </location>
</feature>
<dbReference type="AlphaFoldDB" id="A0A4R3YN03"/>
<evidence type="ECO:0000313" key="11">
    <source>
        <dbReference type="Proteomes" id="UP000295719"/>
    </source>
</evidence>
<keyword evidence="4" id="KW-0564">Palmitate</keyword>
<dbReference type="RefSeq" id="WP_131866484.1">
    <property type="nucleotide sequence ID" value="NZ_SMCR01000008.1"/>
</dbReference>
<dbReference type="NCBIfam" id="NF047847">
    <property type="entry name" value="SS_mature_LptM"/>
    <property type="match status" value="1"/>
</dbReference>
<evidence type="ECO:0000256" key="8">
    <source>
        <dbReference type="ARBA" id="ARBA00049730"/>
    </source>
</evidence>
<keyword evidence="3" id="KW-0472">Membrane</keyword>
<evidence type="ECO:0000256" key="6">
    <source>
        <dbReference type="ARBA" id="ARBA00023288"/>
    </source>
</evidence>
<feature type="compositionally biased region" description="Polar residues" evidence="9">
    <location>
        <begin position="60"/>
        <end position="69"/>
    </location>
</feature>
<comment type="caution">
    <text evidence="10">The sequence shown here is derived from an EMBL/GenBank/DDBJ whole genome shotgun (WGS) entry which is preliminary data.</text>
</comment>
<evidence type="ECO:0000256" key="7">
    <source>
        <dbReference type="ARBA" id="ARBA00049647"/>
    </source>
</evidence>
<accession>A0A4R3YN03</accession>
<feature type="region of interest" description="Disordered" evidence="9">
    <location>
        <begin position="28"/>
        <end position="69"/>
    </location>
</feature>
<evidence type="ECO:0000256" key="2">
    <source>
        <dbReference type="ARBA" id="ARBA00022729"/>
    </source>
</evidence>
<dbReference type="EMBL" id="SMCR01000008">
    <property type="protein sequence ID" value="TCV93710.1"/>
    <property type="molecule type" value="Genomic_DNA"/>
</dbReference>
<proteinExistence type="inferred from homology"/>
<dbReference type="InterPro" id="IPR032831">
    <property type="entry name" value="LptM_cons"/>
</dbReference>
<organism evidence="10 11">
    <name type="scientific">Biostraticola tofi</name>
    <dbReference type="NCBI Taxonomy" id="466109"/>
    <lineage>
        <taxon>Bacteria</taxon>
        <taxon>Pseudomonadati</taxon>
        <taxon>Pseudomonadota</taxon>
        <taxon>Gammaproteobacteria</taxon>
        <taxon>Enterobacterales</taxon>
        <taxon>Bruguierivoracaceae</taxon>
        <taxon>Biostraticola</taxon>
    </lineage>
</organism>
<keyword evidence="5" id="KW-0998">Cell outer membrane</keyword>
<keyword evidence="6 10" id="KW-0449">Lipoprotein</keyword>
<keyword evidence="2" id="KW-0732">Signal</keyword>
<evidence type="ECO:0000256" key="9">
    <source>
        <dbReference type="SAM" id="MobiDB-lite"/>
    </source>
</evidence>
<keyword evidence="11" id="KW-1185">Reference proteome</keyword>